<dbReference type="SUPFAM" id="SSF81995">
    <property type="entry name" value="beta-sandwich domain of Sec23/24"/>
    <property type="match status" value="1"/>
</dbReference>
<evidence type="ECO:0000256" key="10">
    <source>
        <dbReference type="ARBA" id="ARBA00023329"/>
    </source>
</evidence>
<evidence type="ECO:0000256" key="9">
    <source>
        <dbReference type="ARBA" id="ARBA00023136"/>
    </source>
</evidence>
<evidence type="ECO:0000313" key="18">
    <source>
        <dbReference type="Proteomes" id="UP000701853"/>
    </source>
</evidence>
<dbReference type="PANTHER" id="PTHR36379">
    <property type="entry name" value="PROTEIN PRD1"/>
    <property type="match status" value="1"/>
</dbReference>
<dbReference type="EMBL" id="JAHUZN010000003">
    <property type="protein sequence ID" value="KAG8499889.1"/>
    <property type="molecule type" value="Genomic_DNA"/>
</dbReference>
<dbReference type="Proteomes" id="UP000701853">
    <property type="component" value="Chromosome 3"/>
</dbReference>
<dbReference type="InterPro" id="IPR006895">
    <property type="entry name" value="Znf_Sec23_Sec24"/>
</dbReference>
<dbReference type="FunFam" id="1.20.120.730:FF:000005">
    <property type="entry name" value="Protein transport protein SEC23"/>
    <property type="match status" value="1"/>
</dbReference>
<evidence type="ECO:0000259" key="14">
    <source>
        <dbReference type="Pfam" id="PF04811"/>
    </source>
</evidence>
<dbReference type="InterPro" id="IPR036180">
    <property type="entry name" value="Gelsolin-like_dom_sf"/>
</dbReference>
<dbReference type="GO" id="GO:0008270">
    <property type="term" value="F:zinc ion binding"/>
    <property type="evidence" value="ECO:0007669"/>
    <property type="project" value="InterPro"/>
</dbReference>
<dbReference type="Pfam" id="PF08033">
    <property type="entry name" value="Sec23_BS"/>
    <property type="match status" value="1"/>
</dbReference>
<dbReference type="OrthoDB" id="2019943at2759"/>
<keyword evidence="4" id="KW-0479">Metal-binding</keyword>
<feature type="domain" description="Sec23/Sec24 trunk" evidence="14">
    <location>
        <begin position="129"/>
        <end position="396"/>
    </location>
</feature>
<evidence type="ECO:0000259" key="12">
    <source>
        <dbReference type="Pfam" id="PF00626"/>
    </source>
</evidence>
<keyword evidence="5" id="KW-0256">Endoplasmic reticulum</keyword>
<dbReference type="InterPro" id="IPR006896">
    <property type="entry name" value="Sec23/24_trunk_dom"/>
</dbReference>
<keyword evidence="7" id="KW-0931">ER-Golgi transport</keyword>
<keyword evidence="18" id="KW-1185">Reference proteome</keyword>
<keyword evidence="6" id="KW-0862">Zinc</keyword>
<dbReference type="GO" id="GO:0005789">
    <property type="term" value="C:endoplasmic reticulum membrane"/>
    <property type="evidence" value="ECO:0007669"/>
    <property type="project" value="UniProtKB-SubCell"/>
</dbReference>
<keyword evidence="9" id="KW-0472">Membrane</keyword>
<dbReference type="Gene3D" id="1.20.120.730">
    <property type="entry name" value="Sec23/Sec24 helical domain"/>
    <property type="match status" value="1"/>
</dbReference>
<dbReference type="Pfam" id="PF04810">
    <property type="entry name" value="zf-Sec23_Sec24"/>
    <property type="match status" value="1"/>
</dbReference>
<reference evidence="17 18" key="1">
    <citation type="journal article" date="2021" name="bioRxiv">
        <title>The Gossypium anomalum genome as a resource for cotton improvement and evolutionary analysis of hybrid incompatibility.</title>
        <authorList>
            <person name="Grover C.E."/>
            <person name="Yuan D."/>
            <person name="Arick M.A."/>
            <person name="Miller E.R."/>
            <person name="Hu G."/>
            <person name="Peterson D.G."/>
            <person name="Wendel J.F."/>
            <person name="Udall J.A."/>
        </authorList>
    </citation>
    <scope>NUCLEOTIDE SEQUENCE [LARGE SCALE GENOMIC DNA]</scope>
    <source>
        <strain evidence="17">JFW-Udall</strain>
        <tissue evidence="17">Leaf</tissue>
    </source>
</reference>
<dbReference type="GO" id="GO:0030127">
    <property type="term" value="C:COPII vesicle coat"/>
    <property type="evidence" value="ECO:0007669"/>
    <property type="project" value="InterPro"/>
</dbReference>
<dbReference type="InterPro" id="IPR029006">
    <property type="entry name" value="ADF-H/Gelsolin-like_dom_sf"/>
</dbReference>
<evidence type="ECO:0000259" key="13">
    <source>
        <dbReference type="Pfam" id="PF04810"/>
    </source>
</evidence>
<evidence type="ECO:0000256" key="8">
    <source>
        <dbReference type="ARBA" id="ARBA00022927"/>
    </source>
</evidence>
<dbReference type="FunFam" id="3.40.50.410:FF:000008">
    <property type="entry name" value="Protein transport protein SEC23"/>
    <property type="match status" value="1"/>
</dbReference>
<evidence type="ECO:0000313" key="17">
    <source>
        <dbReference type="EMBL" id="KAG8499889.1"/>
    </source>
</evidence>
<dbReference type="SUPFAM" id="SSF48371">
    <property type="entry name" value="ARM repeat"/>
    <property type="match status" value="1"/>
</dbReference>
<dbReference type="InterPro" id="IPR036465">
    <property type="entry name" value="vWFA_dom_sf"/>
</dbReference>
<sequence>MANTDPEGIDAVRMTWNVWPRTTVEASACVIPLAVSIAPIRSHPDIPTLPYAPLRCKSCSSALNAFARVDFTAKIWICPFCYQRNHFPPHYAMISETNLPCELYPQYTTVQYSLQANPDPNNPSNVPQLPPVFVFVLDTCMIEEELGFVKSAMKQALGLLPEHALVGFVSFGTQAHVHELGFSDISKVYVFRGNKEISKEQVLEQLGLVSAGRRPTSGYPKGLQNGHLNTGVNRFLLPASDCEYTLNSLLDELQTDQWPVQPGNRASRCTGVALSVATGLLGACMPGTGARIIALVGGPCTEGPGTIVSKDLSEPVRSHKDLDKDAAPYFKKAVRFYDGLAKQLVSQGHVLDLFASALDQVGVAEMKVAVERTGGLVVLAESFGHSVFKGSFRRMFKDGEQSLGLCFNGLLEINCSKDIKIQGVIGPCTSLEKKGPNVSDTVTGEGSTSAWKMCGLDKSTCLTVLFDISSTERSNVPGTANSQLYLQFLTSYQDPEGKRMLRVTTLTRQWVDSAVSTEELVHGFDQEAAAVVMARVTSLKMEMEDGFDATRWLDRNLIRVCSKFGEYRKDDASSFTLNPCFSLFPQFMFNLRRSQFVQVFNNSPDETAYFRMLLNRENMTNAAVMIQPSLISYSFNSLPQPALLDVASISADRILLLDAYFSIVIFHGMTIAQWRNMGYQSQPEHQAFSQLLQAPHVDAQMIIQERFPVPRLVVCDQHGSQARFLLAKLNPSATYNNSIDMAAGSDVIFTDDVSLQIFFEHLQKLAKSPTPAKIQKSPTASLFPGKMMFEDPQEPDISFAADHYPDQEPDVIQCSQGHRTTLSLRTQQGGSICLLCLSNLISNPRAPTLHVSYVLSQLSDALSQPLFLTSLLSFHPHFLISPLLHALSFFDDDPIAQQLIDIISALCASASDSVTADFIAQVAEKLSSGALAWSRRQLYMLHCLGILLNCQINDPCMHIRDKEALVSNLVAGLQLPSDEIRGEILFVLYKLSIQGYASRDGLGANVLQAFCPSLLRLSMEALLKTQRDDVRLNGVAFLMLLAQIGLFGNGHGNEINSLSSDEADHLMQTIEYGLDESPLSVLFAEAIKGPLLSSDSQVQISTLDLIFHYLTCGDAFPKQIQILIEENIVDYVFEILRLSECKDPLVYSCVRLLNLFPCTEQSFRQRLIIGFQTLIPVLRYVAEVPFHPAQTFTLMLIQNCVSDCPGIASTSNIEELALILSRMLERHRDGEIGMIPETFLLVCSIFVALLKFPSSQGASNLPALLQESLKHAVLACLTISEKDPGQLLHCLYLLKEAYSYSNEACSANTSSNLELRTCIVDICTSHILPWFSMAVNELDEETVMGVFETFHFILIQHPDIQATALAKVLLSSSWFCFSFGCLGLFSSEKMKWRVYLMLSSLVEVLLGNQAGQPIRDAVFSLPSDPIDLLFLLGQKNSHDLDLSSCQAAVLLADERSVLASLEQYILVNSGDFLSGSIDSLTKMQVLNLYGLCRGLAKASNQVSHSLEAERILFHMLCRSEWDLPSAVIHPVAVTWLFQQEKISKPLSCQLLKFCRRDCSDGNKILIHRDNSHTIDVRVIADLVARRDNHAAKLLMCLLVELAEEGAQNQDIIAVVNLILTVINIFPTASDQLCLHGIGNAMLMVVYYNSSHSSSSELLLAILLLLFKILSTVHHETLSDGESWLALSTKLIDCLIPAVRKYGWNHEGLLLVGILSLILHHSSSHALVEASKSIIFNASLISTINSTVQVVSSKGPALIEHDEGTSSGENLIFLLFFHAVLPEVPDWETFLKSPDMAQPVSIINIHFHDLCRMIHFGSPIVKLVASSCLLEFLSGISYQKKGKHVESQCFMGYIMSIMTVFNDDIRVAMNCCLCLSIILGWEKELQMQESRVVRSSWYRLVVEEMAMSLAVPCLASKSFINYHKPAVHLTVALLKLEKIPGWIRTVFDDVSISCIIENLKVMDVTPEMVLLFRALLNSGFLKAEHIASLNHVFQACRKRMYNNSKEHTTDKHDQKSVTWSDDVGEICEYLIHLMVSSSDTNTGNKRLFQEIEMFFRSLTEEGYNSLTVQHSLHPLTTVERQLNTNPITPTTQMSTTPVPSTIPPVTPIPNMNSLPPPFPQSSTVYIIPAASHRLEPHA</sequence>
<evidence type="ECO:0000259" key="15">
    <source>
        <dbReference type="Pfam" id="PF04815"/>
    </source>
</evidence>
<name>A0A8J5Z3Q5_9ROSI</name>
<evidence type="ECO:0000256" key="1">
    <source>
        <dbReference type="ARBA" id="ARBA00004299"/>
    </source>
</evidence>
<evidence type="ECO:0000256" key="11">
    <source>
        <dbReference type="ARBA" id="ARBA00025471"/>
    </source>
</evidence>
<dbReference type="Gene3D" id="2.60.40.1670">
    <property type="entry name" value="beta-sandwich domain of Sec23/24"/>
    <property type="match status" value="1"/>
</dbReference>
<keyword evidence="3" id="KW-0813">Transport</keyword>
<keyword evidence="8" id="KW-0653">Protein transport</keyword>
<feature type="domain" description="Sec23/Sec24 helical" evidence="15">
    <location>
        <begin position="525"/>
        <end position="622"/>
    </location>
</feature>
<evidence type="ECO:0008006" key="19">
    <source>
        <dbReference type="Google" id="ProtNLM"/>
    </source>
</evidence>
<dbReference type="InterPro" id="IPR016024">
    <property type="entry name" value="ARM-type_fold"/>
</dbReference>
<comment type="function">
    <text evidence="11">Component of the coat protein complex II (COPII) which promotes the formation of transport vesicles from the endoplasmic reticulum (ER). The coat has two main functions, the physical deformation of the endoplasmic reticulum membrane into vesicles and the selection of cargo molecules.</text>
</comment>
<dbReference type="InterPro" id="IPR007123">
    <property type="entry name" value="Gelsolin-like_dom"/>
</dbReference>
<dbReference type="InterPro" id="IPR006900">
    <property type="entry name" value="Sec23/24_helical_dom"/>
</dbReference>
<evidence type="ECO:0000256" key="2">
    <source>
        <dbReference type="ARBA" id="ARBA00004397"/>
    </source>
</evidence>
<evidence type="ECO:0000256" key="6">
    <source>
        <dbReference type="ARBA" id="ARBA00022833"/>
    </source>
</evidence>
<comment type="caution">
    <text evidence="17">The sequence shown here is derived from an EMBL/GenBank/DDBJ whole genome shotgun (WGS) entry which is preliminary data.</text>
</comment>
<feature type="domain" description="Zinc finger Sec23/Sec24-type" evidence="13">
    <location>
        <begin position="53"/>
        <end position="91"/>
    </location>
</feature>
<dbReference type="GO" id="GO:0042138">
    <property type="term" value="P:meiotic DNA double-strand break formation"/>
    <property type="evidence" value="ECO:0007669"/>
    <property type="project" value="InterPro"/>
</dbReference>
<dbReference type="GO" id="GO:0006886">
    <property type="term" value="P:intracellular protein transport"/>
    <property type="evidence" value="ECO:0007669"/>
    <property type="project" value="InterPro"/>
</dbReference>
<dbReference type="Pfam" id="PF00626">
    <property type="entry name" value="Gelsolin"/>
    <property type="match status" value="1"/>
</dbReference>
<dbReference type="SUPFAM" id="SSF53300">
    <property type="entry name" value="vWA-like"/>
    <property type="match status" value="1"/>
</dbReference>
<dbReference type="FunFam" id="3.40.20.10:FF:000014">
    <property type="entry name" value="Protein transport protein SEC23"/>
    <property type="match status" value="1"/>
</dbReference>
<evidence type="ECO:0000256" key="5">
    <source>
        <dbReference type="ARBA" id="ARBA00022824"/>
    </source>
</evidence>
<dbReference type="Pfam" id="PF04811">
    <property type="entry name" value="Sec23_trunk"/>
    <property type="match status" value="1"/>
</dbReference>
<dbReference type="Gene3D" id="3.40.20.10">
    <property type="entry name" value="Severin"/>
    <property type="match status" value="1"/>
</dbReference>
<dbReference type="SUPFAM" id="SSF82754">
    <property type="entry name" value="C-terminal, gelsolin-like domain of Sec23/24"/>
    <property type="match status" value="1"/>
</dbReference>
<dbReference type="InterPro" id="IPR037550">
    <property type="entry name" value="Sec23_C"/>
</dbReference>
<feature type="domain" description="Gelsolin-like" evidence="12">
    <location>
        <begin position="637"/>
        <end position="725"/>
    </location>
</feature>
<dbReference type="SUPFAM" id="SSF82919">
    <property type="entry name" value="Zn-finger domain of Sec23/24"/>
    <property type="match status" value="1"/>
</dbReference>
<dbReference type="InterPro" id="IPR036175">
    <property type="entry name" value="Sec23/24_helical_dom_sf"/>
</dbReference>
<comment type="subcellular location">
    <subcellularLocation>
        <location evidence="1">Cytoplasmic vesicle</location>
        <location evidence="1">COPII-coated vesicle membrane</location>
        <topology evidence="1">Peripheral membrane protein</topology>
        <orientation evidence="1">Cytoplasmic side</orientation>
    </subcellularLocation>
    <subcellularLocation>
        <location evidence="2">Endoplasmic reticulum membrane</location>
        <topology evidence="2">Peripheral membrane protein</topology>
        <orientation evidence="2">Cytoplasmic side</orientation>
    </subcellularLocation>
</comment>
<proteinExistence type="predicted"/>
<dbReference type="CDD" id="cd11287">
    <property type="entry name" value="Sec23_C"/>
    <property type="match status" value="1"/>
</dbReference>
<dbReference type="SUPFAM" id="SSF81811">
    <property type="entry name" value="Helical domain of Sec23/24"/>
    <property type="match status" value="1"/>
</dbReference>
<dbReference type="FunFam" id="2.30.30.380:FF:000001">
    <property type="entry name" value="Protein transport protein SEC23"/>
    <property type="match status" value="1"/>
</dbReference>
<feature type="domain" description="Sec23/Sec24 beta-sandwich" evidence="16">
    <location>
        <begin position="407"/>
        <end position="511"/>
    </location>
</feature>
<organism evidence="17 18">
    <name type="scientific">Gossypium anomalum</name>
    <dbReference type="NCBI Taxonomy" id="47600"/>
    <lineage>
        <taxon>Eukaryota</taxon>
        <taxon>Viridiplantae</taxon>
        <taxon>Streptophyta</taxon>
        <taxon>Embryophyta</taxon>
        <taxon>Tracheophyta</taxon>
        <taxon>Spermatophyta</taxon>
        <taxon>Magnoliopsida</taxon>
        <taxon>eudicotyledons</taxon>
        <taxon>Gunneridae</taxon>
        <taxon>Pentapetalae</taxon>
        <taxon>rosids</taxon>
        <taxon>malvids</taxon>
        <taxon>Malvales</taxon>
        <taxon>Malvaceae</taxon>
        <taxon>Malvoideae</taxon>
        <taxon>Gossypium</taxon>
    </lineage>
</organism>
<evidence type="ECO:0000256" key="7">
    <source>
        <dbReference type="ARBA" id="ARBA00022892"/>
    </source>
</evidence>
<dbReference type="InterPro" id="IPR012990">
    <property type="entry name" value="Beta-sandwich_Sec23_24"/>
</dbReference>
<evidence type="ECO:0000256" key="4">
    <source>
        <dbReference type="ARBA" id="ARBA00022723"/>
    </source>
</evidence>
<evidence type="ECO:0000256" key="3">
    <source>
        <dbReference type="ARBA" id="ARBA00022448"/>
    </source>
</evidence>
<protein>
    <recommendedName>
        <fullName evidence="19">Protein transport protein SEC23</fullName>
    </recommendedName>
</protein>
<dbReference type="InterPro" id="IPR044968">
    <property type="entry name" value="PRD1"/>
</dbReference>
<evidence type="ECO:0000259" key="16">
    <source>
        <dbReference type="Pfam" id="PF08033"/>
    </source>
</evidence>
<accession>A0A8J5Z3Q5</accession>
<dbReference type="GO" id="GO:0090114">
    <property type="term" value="P:COPII-coated vesicle budding"/>
    <property type="evidence" value="ECO:0007669"/>
    <property type="project" value="InterPro"/>
</dbReference>
<dbReference type="PANTHER" id="PTHR36379:SF1">
    <property type="entry name" value="PUTATIVE RECOMBINATION INITIATION DEFECT 1-RELATED"/>
    <property type="match status" value="1"/>
</dbReference>
<dbReference type="Gene3D" id="2.30.30.380">
    <property type="entry name" value="Zn-finger domain of Sec23/24"/>
    <property type="match status" value="1"/>
</dbReference>
<dbReference type="Gene3D" id="3.40.50.410">
    <property type="entry name" value="von Willebrand factor, type A domain"/>
    <property type="match status" value="1"/>
</dbReference>
<keyword evidence="10" id="KW-0968">Cytoplasmic vesicle</keyword>
<dbReference type="Pfam" id="PF04815">
    <property type="entry name" value="Sec23_helical"/>
    <property type="match status" value="1"/>
</dbReference>
<gene>
    <name evidence="17" type="ORF">CXB51_006495</name>
</gene>
<dbReference type="InterPro" id="IPR036174">
    <property type="entry name" value="Znf_Sec23_Sec24_sf"/>
</dbReference>